<dbReference type="EMBL" id="CAJJDO010000056">
    <property type="protein sequence ID" value="CAD8172166.1"/>
    <property type="molecule type" value="Genomic_DNA"/>
</dbReference>
<evidence type="ECO:0000313" key="2">
    <source>
        <dbReference type="Proteomes" id="UP000689195"/>
    </source>
</evidence>
<proteinExistence type="predicted"/>
<sequence length="182" mass="21621">MNLIIQTQFYGTDPKVTMSLELKLLQTANPPDFISKKQRQLPLPKLYKRTWHTQYLKVPSKYNALMWIHILGPYMNLTSGFIKLSPKQYSNMKFLTKTFSQIYSFSLDDNDKQMHQKSAYKQITKILEFLFFNKFDFTINIIKFKFAKLILVYFTNSSCQYGIKQFILSFAKINLVLLIDYF</sequence>
<dbReference type="AlphaFoldDB" id="A0A8S1VB98"/>
<name>A0A8S1VB98_9CILI</name>
<protein>
    <submittedName>
        <fullName evidence="1">Uncharacterized protein</fullName>
    </submittedName>
</protein>
<accession>A0A8S1VB98</accession>
<reference evidence="1" key="1">
    <citation type="submission" date="2021-01" db="EMBL/GenBank/DDBJ databases">
        <authorList>
            <consortium name="Genoscope - CEA"/>
            <person name="William W."/>
        </authorList>
    </citation>
    <scope>NUCLEOTIDE SEQUENCE</scope>
</reference>
<keyword evidence="2" id="KW-1185">Reference proteome</keyword>
<dbReference type="Proteomes" id="UP000689195">
    <property type="component" value="Unassembled WGS sequence"/>
</dbReference>
<organism evidence="1 2">
    <name type="scientific">Paramecium pentaurelia</name>
    <dbReference type="NCBI Taxonomy" id="43138"/>
    <lineage>
        <taxon>Eukaryota</taxon>
        <taxon>Sar</taxon>
        <taxon>Alveolata</taxon>
        <taxon>Ciliophora</taxon>
        <taxon>Intramacronucleata</taxon>
        <taxon>Oligohymenophorea</taxon>
        <taxon>Peniculida</taxon>
        <taxon>Parameciidae</taxon>
        <taxon>Paramecium</taxon>
    </lineage>
</organism>
<evidence type="ECO:0000313" key="1">
    <source>
        <dbReference type="EMBL" id="CAD8172166.1"/>
    </source>
</evidence>
<gene>
    <name evidence="1" type="ORF">PPENT_87.1.T0560125</name>
</gene>
<comment type="caution">
    <text evidence="1">The sequence shown here is derived from an EMBL/GenBank/DDBJ whole genome shotgun (WGS) entry which is preliminary data.</text>
</comment>